<dbReference type="Proteomes" id="UP001589894">
    <property type="component" value="Unassembled WGS sequence"/>
</dbReference>
<evidence type="ECO:0008006" key="4">
    <source>
        <dbReference type="Google" id="ProtNLM"/>
    </source>
</evidence>
<accession>A0ABV6NV67</accession>
<dbReference type="EMBL" id="JBHLUE010000008">
    <property type="protein sequence ID" value="MFC0564677.1"/>
    <property type="molecule type" value="Genomic_DNA"/>
</dbReference>
<organism evidence="2 3">
    <name type="scientific">Plantactinospora siamensis</name>
    <dbReference type="NCBI Taxonomy" id="555372"/>
    <lineage>
        <taxon>Bacteria</taxon>
        <taxon>Bacillati</taxon>
        <taxon>Actinomycetota</taxon>
        <taxon>Actinomycetes</taxon>
        <taxon>Micromonosporales</taxon>
        <taxon>Micromonosporaceae</taxon>
        <taxon>Plantactinospora</taxon>
    </lineage>
</organism>
<dbReference type="RefSeq" id="WP_377337881.1">
    <property type="nucleotide sequence ID" value="NZ_JBHLUE010000008.1"/>
</dbReference>
<proteinExistence type="predicted"/>
<keyword evidence="3" id="KW-1185">Reference proteome</keyword>
<comment type="caution">
    <text evidence="2">The sequence shown here is derived from an EMBL/GenBank/DDBJ whole genome shotgun (WGS) entry which is preliminary data.</text>
</comment>
<evidence type="ECO:0000313" key="2">
    <source>
        <dbReference type="EMBL" id="MFC0564677.1"/>
    </source>
</evidence>
<name>A0ABV6NV67_9ACTN</name>
<sequence length="158" mass="16447">MTYPSWPQVSAEELRARPRKGRLSGGAAAAIVAILVCGLGLPIAGAILWSSGGPDLDGPRNAADRFLQRVEAGDDGVAYASLCADMRLRMTVAQFVAAVEDLGRPVSHSVVGAVFLDEAGNSAAVDVRVTSHTSAGRAFSLTVAVVEGEWQVCDHAFP</sequence>
<keyword evidence="1" id="KW-0812">Transmembrane</keyword>
<evidence type="ECO:0000313" key="3">
    <source>
        <dbReference type="Proteomes" id="UP001589894"/>
    </source>
</evidence>
<reference evidence="2 3" key="1">
    <citation type="submission" date="2024-09" db="EMBL/GenBank/DDBJ databases">
        <authorList>
            <person name="Sun Q."/>
            <person name="Mori K."/>
        </authorList>
    </citation>
    <scope>NUCLEOTIDE SEQUENCE [LARGE SCALE GENOMIC DNA]</scope>
    <source>
        <strain evidence="2 3">TBRC 2205</strain>
    </source>
</reference>
<gene>
    <name evidence="2" type="ORF">ACFFHU_11090</name>
</gene>
<feature type="transmembrane region" description="Helical" evidence="1">
    <location>
        <begin position="27"/>
        <end position="49"/>
    </location>
</feature>
<keyword evidence="1" id="KW-1133">Transmembrane helix</keyword>
<keyword evidence="1" id="KW-0472">Membrane</keyword>
<evidence type="ECO:0000256" key="1">
    <source>
        <dbReference type="SAM" id="Phobius"/>
    </source>
</evidence>
<protein>
    <recommendedName>
        <fullName evidence="4">DUF4878 domain-containing protein</fullName>
    </recommendedName>
</protein>